<dbReference type="RefSeq" id="WP_064989934.1">
    <property type="nucleotide sequence ID" value="NZ_CP033361.1"/>
</dbReference>
<organism evidence="2 3">
    <name type="scientific">Mesorhizobium erdmanii</name>
    <dbReference type="NCBI Taxonomy" id="1777866"/>
    <lineage>
        <taxon>Bacteria</taxon>
        <taxon>Pseudomonadati</taxon>
        <taxon>Pseudomonadota</taxon>
        <taxon>Alphaproteobacteria</taxon>
        <taxon>Hyphomicrobiales</taxon>
        <taxon>Phyllobacteriaceae</taxon>
        <taxon>Mesorhizobium</taxon>
    </lineage>
</organism>
<dbReference type="GO" id="GO:0008757">
    <property type="term" value="F:S-adenosylmethionine-dependent methyltransferase activity"/>
    <property type="evidence" value="ECO:0007669"/>
    <property type="project" value="InterPro"/>
</dbReference>
<keyword evidence="2" id="KW-0489">Methyltransferase</keyword>
<dbReference type="InterPro" id="IPR029063">
    <property type="entry name" value="SAM-dependent_MTases_sf"/>
</dbReference>
<dbReference type="Proteomes" id="UP000503339">
    <property type="component" value="Chromosome"/>
</dbReference>
<keyword evidence="3" id="KW-1185">Reference proteome</keyword>
<gene>
    <name evidence="2" type="ORF">EB233_24820</name>
</gene>
<keyword evidence="2" id="KW-0808">Transferase</keyword>
<sequence length="322" mass="35877">MKQAVKTVLLPIIRPFWRRLWFRVEGRVAPIETHLTSIENRLSPLDARTAQIEQAWQTHIPAFLNAMASVPAISYEVAALSKRLDDAFASFSQRADAAEARGENADAAIASLWERVEFVRREILFEFNHGSSGKSAADGAGLKKVEPQIVSTDKYEAARREKRLRLNLGSGHIALPDYINVDARPLPGVDVVADVGDLPFAERSVDEIFSAHLIEHFPLETMRRRLLPYWRSRLRPGGTFKVVTPDAAAMVQAAATGAMSFEDFREVTYGAQDYHGDYHFNLFTPDSLQVLLQEAGFKGISIPVAGRRNGKCFEFEIVGIAP</sequence>
<dbReference type="Gene3D" id="3.40.50.150">
    <property type="entry name" value="Vaccinia Virus protein VP39"/>
    <property type="match status" value="1"/>
</dbReference>
<evidence type="ECO:0000313" key="2">
    <source>
        <dbReference type="EMBL" id="QKC78322.1"/>
    </source>
</evidence>
<dbReference type="Pfam" id="PF08241">
    <property type="entry name" value="Methyltransf_11"/>
    <property type="match status" value="1"/>
</dbReference>
<evidence type="ECO:0000313" key="3">
    <source>
        <dbReference type="Proteomes" id="UP000503339"/>
    </source>
</evidence>
<dbReference type="GO" id="GO:0032259">
    <property type="term" value="P:methylation"/>
    <property type="evidence" value="ECO:0007669"/>
    <property type="project" value="UniProtKB-KW"/>
</dbReference>
<name>A0A6M7UN90_9HYPH</name>
<dbReference type="AlphaFoldDB" id="A0A6M7UN90"/>
<feature type="domain" description="Methyltransferase type 11" evidence="1">
    <location>
        <begin position="191"/>
        <end position="240"/>
    </location>
</feature>
<dbReference type="KEGG" id="merd:EB233_24820"/>
<accession>A0A6M7UN90</accession>
<evidence type="ECO:0000259" key="1">
    <source>
        <dbReference type="Pfam" id="PF08241"/>
    </source>
</evidence>
<proteinExistence type="predicted"/>
<dbReference type="InterPro" id="IPR013216">
    <property type="entry name" value="Methyltransf_11"/>
</dbReference>
<protein>
    <submittedName>
        <fullName evidence="2">Methyltransferase domain-containing protein</fullName>
    </submittedName>
</protein>
<reference evidence="2 3" key="1">
    <citation type="submission" date="2018-10" db="EMBL/GenBank/DDBJ databases">
        <authorList>
            <person name="Perry B.J."/>
            <person name="Sullivan J.T."/>
            <person name="Murphy R.J.T."/>
            <person name="Ramsay J.P."/>
            <person name="Ronson C.W."/>
        </authorList>
    </citation>
    <scope>NUCLEOTIDE SEQUENCE [LARGE SCALE GENOMIC DNA]</scope>
    <source>
        <strain evidence="2 3">NZP2014</strain>
    </source>
</reference>
<dbReference type="SUPFAM" id="SSF53335">
    <property type="entry name" value="S-adenosyl-L-methionine-dependent methyltransferases"/>
    <property type="match status" value="1"/>
</dbReference>
<dbReference type="EMBL" id="CP033361">
    <property type="protein sequence ID" value="QKC78322.1"/>
    <property type="molecule type" value="Genomic_DNA"/>
</dbReference>